<dbReference type="EnsemblPlants" id="ORUFI10G13410.1">
    <property type="protein sequence ID" value="ORUFI10G13410.1"/>
    <property type="gene ID" value="ORUFI10G13410"/>
</dbReference>
<feature type="compositionally biased region" description="Basic residues" evidence="1">
    <location>
        <begin position="50"/>
        <end position="60"/>
    </location>
</feature>
<dbReference type="Proteomes" id="UP000008022">
    <property type="component" value="Unassembled WGS sequence"/>
</dbReference>
<name>A0A0E0R071_ORYRU</name>
<accession>A0A0E0R071</accession>
<dbReference type="HOGENOM" id="CLU_132313_1_0_1"/>
<evidence type="ECO:0000256" key="1">
    <source>
        <dbReference type="SAM" id="MobiDB-lite"/>
    </source>
</evidence>
<proteinExistence type="predicted"/>
<protein>
    <submittedName>
        <fullName evidence="2">Uncharacterized protein</fullName>
    </submittedName>
</protein>
<reference evidence="2" key="2">
    <citation type="submission" date="2015-06" db="UniProtKB">
        <authorList>
            <consortium name="EnsemblPlants"/>
        </authorList>
    </citation>
    <scope>IDENTIFICATION</scope>
</reference>
<sequence length="102" mass="10819">MAFLDGLYGGGGGRRRMATTAKGAGAGRRRSSAAVAAPRPVRQLYWKLRSRLRSSSKRHDRSGTAAAARRRGSGTTFRATPGTSTTAASIDRLRPATASRLM</sequence>
<feature type="compositionally biased region" description="Low complexity" evidence="1">
    <location>
        <begin position="63"/>
        <end position="80"/>
    </location>
</feature>
<organism evidence="2 3">
    <name type="scientific">Oryza rufipogon</name>
    <name type="common">Brownbeard rice</name>
    <name type="synonym">Asian wild rice</name>
    <dbReference type="NCBI Taxonomy" id="4529"/>
    <lineage>
        <taxon>Eukaryota</taxon>
        <taxon>Viridiplantae</taxon>
        <taxon>Streptophyta</taxon>
        <taxon>Embryophyta</taxon>
        <taxon>Tracheophyta</taxon>
        <taxon>Spermatophyta</taxon>
        <taxon>Magnoliopsida</taxon>
        <taxon>Liliopsida</taxon>
        <taxon>Poales</taxon>
        <taxon>Poaceae</taxon>
        <taxon>BOP clade</taxon>
        <taxon>Oryzoideae</taxon>
        <taxon>Oryzeae</taxon>
        <taxon>Oryzinae</taxon>
        <taxon>Oryza</taxon>
    </lineage>
</organism>
<feature type="region of interest" description="Disordered" evidence="1">
    <location>
        <begin position="50"/>
        <end position="102"/>
    </location>
</feature>
<evidence type="ECO:0000313" key="2">
    <source>
        <dbReference type="EnsemblPlants" id="ORUFI10G13410.1"/>
    </source>
</evidence>
<dbReference type="Gramene" id="ORUFI10G13410.1">
    <property type="protein sequence ID" value="ORUFI10G13410.1"/>
    <property type="gene ID" value="ORUFI10G13410"/>
</dbReference>
<feature type="region of interest" description="Disordered" evidence="1">
    <location>
        <begin position="1"/>
        <end position="36"/>
    </location>
</feature>
<evidence type="ECO:0000313" key="3">
    <source>
        <dbReference type="Proteomes" id="UP000008022"/>
    </source>
</evidence>
<dbReference type="AlphaFoldDB" id="A0A0E0R071"/>
<reference evidence="3" key="1">
    <citation type="submission" date="2013-06" db="EMBL/GenBank/DDBJ databases">
        <authorList>
            <person name="Zhao Q."/>
        </authorList>
    </citation>
    <scope>NUCLEOTIDE SEQUENCE</scope>
    <source>
        <strain evidence="3">cv. W1943</strain>
    </source>
</reference>
<keyword evidence="3" id="KW-1185">Reference proteome</keyword>